<dbReference type="EMBL" id="MN740031">
    <property type="protein sequence ID" value="QHT85068.1"/>
    <property type="molecule type" value="Genomic_DNA"/>
</dbReference>
<sequence>MDTRLNQIKADFKHIVDLKEDNIKTLDILFQKINKLKEIYAEFIQSNKQTIFVFGLDSFHFQGKLIDIEYDDMKRMFYAITNRMYCEYFKLYKLIIEYILETITDKKLLDLIKVNNNYPTYKDLEPFKQYDFAIIQNIHEIIIILLLSIDNYVSNKGNELSAYKMKNNTGLNIDNFVNTFNFNIVVMKEKLLLFITYMEFFHKLHNKYLKRFATKLQLMAGQISNDIKFEDSTQDKQTKRKSLISDITNEKIDDRLLKELKNSITNEVSSPKSHSSDTDDNSTNNENVVMSIFTPVSISNTEMCNKVDEPIPVKMEESVVEPLASVIELEETPENPIIELEEIPGKPEEKPQEETQEEKQEEEQKSDDMSAITENNSVIEEPKKKRVYKPRVKKTN</sequence>
<feature type="compositionally biased region" description="Basic residues" evidence="1">
    <location>
        <begin position="384"/>
        <end position="396"/>
    </location>
</feature>
<accession>A0A6C0HWE9</accession>
<reference evidence="2" key="1">
    <citation type="journal article" date="2020" name="Nature">
        <title>Giant virus diversity and host interactions through global metagenomics.</title>
        <authorList>
            <person name="Schulz F."/>
            <person name="Roux S."/>
            <person name="Paez-Espino D."/>
            <person name="Jungbluth S."/>
            <person name="Walsh D.A."/>
            <person name="Denef V.J."/>
            <person name="McMahon K.D."/>
            <person name="Konstantinidis K.T."/>
            <person name="Eloe-Fadrosh E.A."/>
            <person name="Kyrpides N.C."/>
            <person name="Woyke T."/>
        </authorList>
    </citation>
    <scope>NUCLEOTIDE SEQUENCE</scope>
    <source>
        <strain evidence="2">GVMAG-M-3300023184-178</strain>
    </source>
</reference>
<feature type="region of interest" description="Disordered" evidence="1">
    <location>
        <begin position="264"/>
        <end position="285"/>
    </location>
</feature>
<name>A0A6C0HWE9_9ZZZZ</name>
<evidence type="ECO:0000313" key="2">
    <source>
        <dbReference type="EMBL" id="QHT85068.1"/>
    </source>
</evidence>
<feature type="compositionally biased region" description="Polar residues" evidence="1">
    <location>
        <begin position="264"/>
        <end position="273"/>
    </location>
</feature>
<evidence type="ECO:0000256" key="1">
    <source>
        <dbReference type="SAM" id="MobiDB-lite"/>
    </source>
</evidence>
<protein>
    <submittedName>
        <fullName evidence="2">Uncharacterized protein</fullName>
    </submittedName>
</protein>
<proteinExistence type="predicted"/>
<dbReference type="AlphaFoldDB" id="A0A6C0HWE9"/>
<organism evidence="2">
    <name type="scientific">viral metagenome</name>
    <dbReference type="NCBI Taxonomy" id="1070528"/>
    <lineage>
        <taxon>unclassified sequences</taxon>
        <taxon>metagenomes</taxon>
        <taxon>organismal metagenomes</taxon>
    </lineage>
</organism>
<feature type="compositionally biased region" description="Basic and acidic residues" evidence="1">
    <location>
        <begin position="343"/>
        <end position="353"/>
    </location>
</feature>
<feature type="region of interest" description="Disordered" evidence="1">
    <location>
        <begin position="327"/>
        <end position="396"/>
    </location>
</feature>